<dbReference type="InterPro" id="IPR003609">
    <property type="entry name" value="Pan_app"/>
</dbReference>
<feature type="domain" description="Apple" evidence="1">
    <location>
        <begin position="43"/>
        <end position="129"/>
    </location>
</feature>
<protein>
    <recommendedName>
        <fullName evidence="1">Apple domain-containing protein</fullName>
    </recommendedName>
</protein>
<keyword evidence="3" id="KW-1185">Reference proteome</keyword>
<dbReference type="PANTHER" id="PTHR47327:SF1">
    <property type="entry name" value="RE15579P"/>
    <property type="match status" value="1"/>
</dbReference>
<evidence type="ECO:0000313" key="3">
    <source>
        <dbReference type="Proteomes" id="UP001381693"/>
    </source>
</evidence>
<dbReference type="Proteomes" id="UP001381693">
    <property type="component" value="Unassembled WGS sequence"/>
</dbReference>
<organism evidence="2 3">
    <name type="scientific">Halocaridina rubra</name>
    <name type="common">Hawaiian red shrimp</name>
    <dbReference type="NCBI Taxonomy" id="373956"/>
    <lineage>
        <taxon>Eukaryota</taxon>
        <taxon>Metazoa</taxon>
        <taxon>Ecdysozoa</taxon>
        <taxon>Arthropoda</taxon>
        <taxon>Crustacea</taxon>
        <taxon>Multicrustacea</taxon>
        <taxon>Malacostraca</taxon>
        <taxon>Eumalacostraca</taxon>
        <taxon>Eucarida</taxon>
        <taxon>Decapoda</taxon>
        <taxon>Pleocyemata</taxon>
        <taxon>Caridea</taxon>
        <taxon>Atyoidea</taxon>
        <taxon>Atyidae</taxon>
        <taxon>Halocaridina</taxon>
    </lineage>
</organism>
<evidence type="ECO:0000313" key="2">
    <source>
        <dbReference type="EMBL" id="KAK7068490.1"/>
    </source>
</evidence>
<dbReference type="InterPro" id="IPR052774">
    <property type="entry name" value="Celegans_DevNeuronal_Protein"/>
</dbReference>
<proteinExistence type="predicted"/>
<evidence type="ECO:0000259" key="1">
    <source>
        <dbReference type="PROSITE" id="PS50948"/>
    </source>
</evidence>
<dbReference type="SMART" id="SM00473">
    <property type="entry name" value="PAN_AP"/>
    <property type="match status" value="4"/>
</dbReference>
<dbReference type="EMBL" id="JAXCGZ010017221">
    <property type="protein sequence ID" value="KAK7068490.1"/>
    <property type="molecule type" value="Genomic_DNA"/>
</dbReference>
<gene>
    <name evidence="2" type="ORF">SK128_019532</name>
</gene>
<dbReference type="GO" id="GO:0009653">
    <property type="term" value="P:anatomical structure morphogenesis"/>
    <property type="evidence" value="ECO:0007669"/>
    <property type="project" value="TreeGrafter"/>
</dbReference>
<feature type="domain" description="Apple" evidence="1">
    <location>
        <begin position="218"/>
        <end position="308"/>
    </location>
</feature>
<accession>A0AAN8WLS2</accession>
<reference evidence="2 3" key="1">
    <citation type="submission" date="2023-11" db="EMBL/GenBank/DDBJ databases">
        <title>Halocaridina rubra genome assembly.</title>
        <authorList>
            <person name="Smith C."/>
        </authorList>
    </citation>
    <scope>NUCLEOTIDE SEQUENCE [LARGE SCALE GENOMIC DNA]</scope>
    <source>
        <strain evidence="2">EP-1</strain>
        <tissue evidence="2">Whole</tissue>
    </source>
</reference>
<dbReference type="AlphaFoldDB" id="A0AAN8WLS2"/>
<sequence length="412" mass="46922">YATSSCKSFDRTSVGRKGSLNSKQGTNFFEKVCLRGVDYNRLCGVERLWAFERVLDAFLDGFDNDTIPNVDSRVECMRLCLIKTEFVCRSAEYDSIQRICRLSPEDRRTRPTNFRTSPGANVDYLENQCARTLPDCRYDVQNDVMIISMDALEFAATQDDCESLCDKTRYMTCRSYTYDPAAKRCYLSGDDSVSLNKTVLPIKANVVTGEKMCTVSQCEREAGTIIYEKITGRVVRSAREEMLTLDGSASNLGFTEKCARRCMDDSANCPAFAIDYASSRCLKLDRNTQGRKNDIVESIGKSYFEKVCVRGTIPANCRENIWHFERVPGMMLRGLDDRLYQEVQNRRDCIERCLAEVGFPCRSAEYDDSNLSCRLSRSDRRTSPNEFIQAQPANVEYLENQCPQGKENLTFV</sequence>
<dbReference type="PROSITE" id="PS50948">
    <property type="entry name" value="PAN"/>
    <property type="match status" value="4"/>
</dbReference>
<dbReference type="CDD" id="cd01099">
    <property type="entry name" value="PAN_AP_HGF"/>
    <property type="match status" value="2"/>
</dbReference>
<feature type="non-terminal residue" evidence="2">
    <location>
        <position position="1"/>
    </location>
</feature>
<feature type="domain" description="Apple" evidence="1">
    <location>
        <begin position="136"/>
        <end position="213"/>
    </location>
</feature>
<name>A0AAN8WLS2_HALRR</name>
<dbReference type="Gene3D" id="3.50.4.10">
    <property type="entry name" value="Hepatocyte Growth Factor"/>
    <property type="match status" value="3"/>
</dbReference>
<dbReference type="Pfam" id="PF00024">
    <property type="entry name" value="PAN_1"/>
    <property type="match status" value="3"/>
</dbReference>
<comment type="caution">
    <text evidence="2">The sequence shown here is derived from an EMBL/GenBank/DDBJ whole genome shotgun (WGS) entry which is preliminary data.</text>
</comment>
<dbReference type="SUPFAM" id="SSF57414">
    <property type="entry name" value="Hairpin loop containing domain-like"/>
    <property type="match status" value="4"/>
</dbReference>
<feature type="domain" description="Apple" evidence="1">
    <location>
        <begin position="317"/>
        <end position="402"/>
    </location>
</feature>
<dbReference type="PANTHER" id="PTHR47327">
    <property type="entry name" value="FI18240P1-RELATED"/>
    <property type="match status" value="1"/>
</dbReference>